<evidence type="ECO:0000313" key="3">
    <source>
        <dbReference type="EMBL" id="GAS94039.1"/>
    </source>
</evidence>
<dbReference type="EMBL" id="BCSY01000029">
    <property type="protein sequence ID" value="GAS94039.1"/>
    <property type="molecule type" value="Genomic_DNA"/>
</dbReference>
<comment type="caution">
    <text evidence="3">The sequence shown here is derived from an EMBL/GenBank/DDBJ whole genome shotgun (WGS) entry which is preliminary data.</text>
</comment>
<feature type="region of interest" description="Disordered" evidence="1">
    <location>
        <begin position="30"/>
        <end position="65"/>
    </location>
</feature>
<name>A0A124E1L2_MYCCR</name>
<organism evidence="3 4">
    <name type="scientific">Mycolicibacterium canariasense</name>
    <name type="common">Mycobacterium canariasense</name>
    <dbReference type="NCBI Taxonomy" id="228230"/>
    <lineage>
        <taxon>Bacteria</taxon>
        <taxon>Bacillati</taxon>
        <taxon>Actinomycetota</taxon>
        <taxon>Actinomycetes</taxon>
        <taxon>Mycobacteriales</taxon>
        <taxon>Mycobacteriaceae</taxon>
        <taxon>Mycolicibacterium</taxon>
    </lineage>
</organism>
<evidence type="ECO:0000256" key="1">
    <source>
        <dbReference type="SAM" id="MobiDB-lite"/>
    </source>
</evidence>
<feature type="domain" description="FAD dependent oxidoreductase" evidence="2">
    <location>
        <begin position="94"/>
        <end position="453"/>
    </location>
</feature>
<dbReference type="SUPFAM" id="SSF51905">
    <property type="entry name" value="FAD/NAD(P)-binding domain"/>
    <property type="match status" value="1"/>
</dbReference>
<dbReference type="Gene3D" id="3.30.9.10">
    <property type="entry name" value="D-Amino Acid Oxidase, subunit A, domain 2"/>
    <property type="match status" value="1"/>
</dbReference>
<evidence type="ECO:0000313" key="4">
    <source>
        <dbReference type="Proteomes" id="UP000069443"/>
    </source>
</evidence>
<dbReference type="InterPro" id="IPR006076">
    <property type="entry name" value="FAD-dep_OxRdtase"/>
</dbReference>
<keyword evidence="4" id="KW-1185">Reference proteome</keyword>
<dbReference type="Proteomes" id="UP000069443">
    <property type="component" value="Unassembled WGS sequence"/>
</dbReference>
<dbReference type="Pfam" id="PF01266">
    <property type="entry name" value="DAO"/>
    <property type="match status" value="1"/>
</dbReference>
<proteinExistence type="predicted"/>
<dbReference type="PANTHER" id="PTHR13847">
    <property type="entry name" value="SARCOSINE DEHYDROGENASE-RELATED"/>
    <property type="match status" value="1"/>
</dbReference>
<gene>
    <name evidence="3" type="ORF">RMCC_1005</name>
</gene>
<dbReference type="AlphaFoldDB" id="A0A124E1L2"/>
<reference evidence="4" key="2">
    <citation type="submission" date="2016-02" db="EMBL/GenBank/DDBJ databases">
        <title>Draft genome sequence of five rapidly growing Mycobacterium species.</title>
        <authorList>
            <person name="Katahira K."/>
            <person name="Gotou Y."/>
            <person name="Iida K."/>
            <person name="Ogura Y."/>
            <person name="Hayashi T."/>
        </authorList>
    </citation>
    <scope>NUCLEOTIDE SEQUENCE [LARGE SCALE GENOMIC DNA]</scope>
    <source>
        <strain evidence="4">JCM15298</strain>
    </source>
</reference>
<dbReference type="GO" id="GO:0005737">
    <property type="term" value="C:cytoplasm"/>
    <property type="evidence" value="ECO:0007669"/>
    <property type="project" value="TreeGrafter"/>
</dbReference>
<accession>A0A124E1L2</accession>
<dbReference type="PANTHER" id="PTHR13847:SF281">
    <property type="entry name" value="FAD DEPENDENT OXIDOREDUCTASE DOMAIN-CONTAINING PROTEIN"/>
    <property type="match status" value="1"/>
</dbReference>
<reference evidence="4" key="1">
    <citation type="journal article" date="2016" name="Genome Announc.">
        <title>Draft Genome Sequences of Five Rapidly Growing Mycobacterium Species, M. thermoresistibile, M. fortuitum subsp. acetamidolyticum, M. canariasense, M. brisbanense, and M. novocastrense.</title>
        <authorList>
            <person name="Katahira K."/>
            <person name="Ogura Y."/>
            <person name="Gotoh Y."/>
            <person name="Hayashi T."/>
        </authorList>
    </citation>
    <scope>NUCLEOTIDE SEQUENCE [LARGE SCALE GENOMIC DNA]</scope>
    <source>
        <strain evidence="4">JCM15298</strain>
    </source>
</reference>
<protein>
    <submittedName>
        <fullName evidence="3">FAD dependent oxidoreductase</fullName>
    </submittedName>
</protein>
<evidence type="ECO:0000259" key="2">
    <source>
        <dbReference type="Pfam" id="PF01266"/>
    </source>
</evidence>
<sequence length="520" mass="57177">MKCNYQSLPNLNMDVTISFCRRASRTKIDLPDSEVHDENPDDDPTRLPAGPGRRRERAARMRPELADAEPRPVWWDNMPTGPRSDRLIGAVGADLVIIGAGYTGLWAAIEALTEDPSRDVVVLEQQWVGSGASGRNGGFVSESLTHGIAHGAALWPDELDELQRLGRQNVAQIADFVAAHEIDADLRMVGKTTLARTEHEVAALRKAADTHAHHGEKVEFLDRDEVCADIASPAFLAGMRSHAGGLIDPMALVQGLRRAAETLGARIFEQTAATGIGRRGGMLTVRTDRGGVRTGHVLLASNAYPPLLRRLKAWMLPVYDYVLATAPLTAEQLASVGWQQNQGLTDAGNQFHYFRRTRDDRILWGGYDAIYHFGNRVAPELEQRDASHRLLARHFRETFPQLADVPFTHRWGGVIDTTTRFTPIFGTGYDGRVAYAVGFTGLGVASTRFGAQVALDLLAKRDTERTRLKAVTGMAVPFPPEPLRWPAVELTRAALAREDETGRRGTLLRVLDHLGVGFNS</sequence>
<dbReference type="Gene3D" id="3.50.50.60">
    <property type="entry name" value="FAD/NAD(P)-binding domain"/>
    <property type="match status" value="1"/>
</dbReference>
<dbReference type="InterPro" id="IPR036188">
    <property type="entry name" value="FAD/NAD-bd_sf"/>
</dbReference>
<dbReference type="STRING" id="228230.RMCC_1005"/>